<dbReference type="STRING" id="1121326.CLMAG_19600"/>
<accession>A0A162T226</accession>
<reference evidence="1 2" key="1">
    <citation type="submission" date="2016-04" db="EMBL/GenBank/DDBJ databases">
        <title>Genome sequence of Clostridium magnum DSM 2767.</title>
        <authorList>
            <person name="Poehlein A."/>
            <person name="Uhlig R."/>
            <person name="Fischer R."/>
            <person name="Bahl H."/>
            <person name="Daniel R."/>
        </authorList>
    </citation>
    <scope>NUCLEOTIDE SEQUENCE [LARGE SCALE GENOMIC DNA]</scope>
    <source>
        <strain evidence="1 2">DSM 2767</strain>
    </source>
</reference>
<dbReference type="EMBL" id="LWAE01000002">
    <property type="protein sequence ID" value="KZL92151.1"/>
    <property type="molecule type" value="Genomic_DNA"/>
</dbReference>
<comment type="caution">
    <text evidence="1">The sequence shown here is derived from an EMBL/GenBank/DDBJ whole genome shotgun (WGS) entry which is preliminary data.</text>
</comment>
<proteinExistence type="predicted"/>
<name>A0A162T226_9CLOT</name>
<evidence type="ECO:0000313" key="1">
    <source>
        <dbReference type="EMBL" id="KZL92151.1"/>
    </source>
</evidence>
<organism evidence="1 2">
    <name type="scientific">Clostridium magnum DSM 2767</name>
    <dbReference type="NCBI Taxonomy" id="1121326"/>
    <lineage>
        <taxon>Bacteria</taxon>
        <taxon>Bacillati</taxon>
        <taxon>Bacillota</taxon>
        <taxon>Clostridia</taxon>
        <taxon>Eubacteriales</taxon>
        <taxon>Clostridiaceae</taxon>
        <taxon>Clostridium</taxon>
    </lineage>
</organism>
<protein>
    <submittedName>
        <fullName evidence="1">Uncharacterized protein</fullName>
    </submittedName>
</protein>
<evidence type="ECO:0000313" key="2">
    <source>
        <dbReference type="Proteomes" id="UP000076603"/>
    </source>
</evidence>
<sequence>MSKRSHVDLSKLDKVPVGKPFSYSDVVEDDFPDENHTEDGKVFKSEVESGLYGSIVAIEESGSHLIYEKKFQDF</sequence>
<dbReference type="RefSeq" id="WP_066621429.1">
    <property type="nucleotide sequence ID" value="NZ_FQXL01000004.1"/>
</dbReference>
<dbReference type="PATRIC" id="fig|1121326.3.peg.1947"/>
<dbReference type="AlphaFoldDB" id="A0A162T226"/>
<gene>
    <name evidence="1" type="ORF">CLMAG_19600</name>
</gene>
<keyword evidence="2" id="KW-1185">Reference proteome</keyword>
<dbReference type="OrthoDB" id="1935617at2"/>
<dbReference type="Proteomes" id="UP000076603">
    <property type="component" value="Unassembled WGS sequence"/>
</dbReference>